<protein>
    <submittedName>
        <fullName evidence="2">Minor tail protein Z</fullName>
    </submittedName>
</protein>
<reference evidence="2" key="1">
    <citation type="journal article" date="2021" name="Proc. Natl. Acad. Sci. U.S.A.">
        <title>A Catalog of Tens of Thousands of Viruses from Human Metagenomes Reveals Hidden Associations with Chronic Diseases.</title>
        <authorList>
            <person name="Tisza M.J."/>
            <person name="Buck C.B."/>
        </authorList>
    </citation>
    <scope>NUCLEOTIDE SEQUENCE</scope>
    <source>
        <strain evidence="2">Ct0FJ5</strain>
    </source>
</reference>
<dbReference type="InterPro" id="IPR010633">
    <property type="entry name" value="Phage_lambda_GpZ"/>
</dbReference>
<accession>A0A8S5NX45</accession>
<keyword evidence="1" id="KW-0175">Coiled coil</keyword>
<feature type="coiled-coil region" evidence="1">
    <location>
        <begin position="159"/>
        <end position="186"/>
    </location>
</feature>
<evidence type="ECO:0000256" key="1">
    <source>
        <dbReference type="SAM" id="Coils"/>
    </source>
</evidence>
<dbReference type="Pfam" id="PF06763">
    <property type="entry name" value="Minor_tail_Z"/>
    <property type="match status" value="1"/>
</dbReference>
<organism evidence="2">
    <name type="scientific">Caudovirales sp. ct0FJ5</name>
    <dbReference type="NCBI Taxonomy" id="2825755"/>
    <lineage>
        <taxon>Viruses</taxon>
        <taxon>Duplodnaviria</taxon>
        <taxon>Heunggongvirae</taxon>
        <taxon>Uroviricota</taxon>
        <taxon>Caudoviricetes</taxon>
    </lineage>
</organism>
<evidence type="ECO:0000313" key="2">
    <source>
        <dbReference type="EMBL" id="DAD99329.1"/>
    </source>
</evidence>
<proteinExistence type="predicted"/>
<sequence>MIDIDVRCKGAALVIRTMNETPKNIQKAISMSVNKIALSARTQMAREAAREYFIGVGKARKTISITKKAAINSLKAQITSVGNPNSLAHFKISPKKVQHKGRKNKKIRVQVKRSGGGATLDRAFVMAIGKGDSVGVFERKKETRYPIRKLFGPSVPSMLKNEEIQRELEKSTAEKLNRELNRQLARIVGK</sequence>
<name>A0A8S5NX45_9CAUD</name>
<dbReference type="EMBL" id="BK015281">
    <property type="protein sequence ID" value="DAD99329.1"/>
    <property type="molecule type" value="Genomic_DNA"/>
</dbReference>